<keyword evidence="9" id="KW-0808">Transferase</keyword>
<keyword evidence="6" id="KW-0121">Carboxypeptidase</keyword>
<keyword evidence="8" id="KW-0328">Glycosyltransferase</keyword>
<feature type="transmembrane region" description="Helical" evidence="18">
    <location>
        <begin position="20"/>
        <end position="41"/>
    </location>
</feature>
<reference evidence="21" key="1">
    <citation type="journal article" date="2022" name="Cell">
        <title>Design, construction, and in vivo augmentation of a complex gut microbiome.</title>
        <authorList>
            <person name="Cheng A.G."/>
            <person name="Ho P.Y."/>
            <person name="Aranda-Diaz A."/>
            <person name="Jain S."/>
            <person name="Yu F.B."/>
            <person name="Meng X."/>
            <person name="Wang M."/>
            <person name="Iakiviak M."/>
            <person name="Nagashima K."/>
            <person name="Zhao A."/>
            <person name="Murugkar P."/>
            <person name="Patil A."/>
            <person name="Atabakhsh K."/>
            <person name="Weakley A."/>
            <person name="Yan J."/>
            <person name="Brumbaugh A.R."/>
            <person name="Higginbottom S."/>
            <person name="Dimas A."/>
            <person name="Shiver A.L."/>
            <person name="Deutschbauer A."/>
            <person name="Neff N."/>
            <person name="Sonnenburg J.L."/>
            <person name="Huang K.C."/>
            <person name="Fischbach M.A."/>
        </authorList>
    </citation>
    <scope>NUCLEOTIDE SEQUENCE</scope>
    <source>
        <strain evidence="21">AP11</strain>
    </source>
</reference>
<organism evidence="21 22">
    <name type="scientific">Alistipes ihumii AP11</name>
    <dbReference type="NCBI Taxonomy" id="1211813"/>
    <lineage>
        <taxon>Bacteria</taxon>
        <taxon>Pseudomonadati</taxon>
        <taxon>Bacteroidota</taxon>
        <taxon>Bacteroidia</taxon>
        <taxon>Bacteroidales</taxon>
        <taxon>Rikenellaceae</taxon>
        <taxon>Alistipes</taxon>
    </lineage>
</organism>
<evidence type="ECO:0000256" key="13">
    <source>
        <dbReference type="ARBA" id="ARBA00023136"/>
    </source>
</evidence>
<evidence type="ECO:0000256" key="17">
    <source>
        <dbReference type="ARBA" id="ARBA00049902"/>
    </source>
</evidence>
<protein>
    <submittedName>
        <fullName evidence="21">Transglycosylase domain-containing protein</fullName>
    </submittedName>
</protein>
<evidence type="ECO:0000259" key="19">
    <source>
        <dbReference type="Pfam" id="PF00905"/>
    </source>
</evidence>
<dbReference type="Pfam" id="PF00905">
    <property type="entry name" value="Transpeptidase"/>
    <property type="match status" value="1"/>
</dbReference>
<keyword evidence="10" id="KW-0378">Hydrolase</keyword>
<evidence type="ECO:0000256" key="3">
    <source>
        <dbReference type="ARBA" id="ARBA00007090"/>
    </source>
</evidence>
<dbReference type="Pfam" id="PF00912">
    <property type="entry name" value="Transgly"/>
    <property type="match status" value="1"/>
</dbReference>
<evidence type="ECO:0000256" key="2">
    <source>
        <dbReference type="ARBA" id="ARBA00004752"/>
    </source>
</evidence>
<comment type="catalytic activity">
    <reaction evidence="17">
        <text>[GlcNAc-(1-&gt;4)-Mur2Ac(oyl-L-Ala-gamma-D-Glu-L-Lys-D-Ala-D-Ala)](n)-di-trans,octa-cis-undecaprenyl diphosphate + beta-D-GlcNAc-(1-&gt;4)-Mur2Ac(oyl-L-Ala-gamma-D-Glu-L-Lys-D-Ala-D-Ala)-di-trans,octa-cis-undecaprenyl diphosphate = [GlcNAc-(1-&gt;4)-Mur2Ac(oyl-L-Ala-gamma-D-Glu-L-Lys-D-Ala-D-Ala)](n+1)-di-trans,octa-cis-undecaprenyl diphosphate + di-trans,octa-cis-undecaprenyl diphosphate + H(+)</text>
        <dbReference type="Rhea" id="RHEA:23708"/>
        <dbReference type="Rhea" id="RHEA-COMP:9602"/>
        <dbReference type="Rhea" id="RHEA-COMP:9603"/>
        <dbReference type="ChEBI" id="CHEBI:15378"/>
        <dbReference type="ChEBI" id="CHEBI:58405"/>
        <dbReference type="ChEBI" id="CHEBI:60033"/>
        <dbReference type="ChEBI" id="CHEBI:78435"/>
        <dbReference type="EC" id="2.4.99.28"/>
    </reaction>
</comment>
<gene>
    <name evidence="21" type="ORF">NQ491_06770</name>
</gene>
<proteinExistence type="inferred from homology"/>
<dbReference type="SUPFAM" id="SSF53955">
    <property type="entry name" value="Lysozyme-like"/>
    <property type="match status" value="1"/>
</dbReference>
<evidence type="ECO:0000256" key="4">
    <source>
        <dbReference type="ARBA" id="ARBA00007739"/>
    </source>
</evidence>
<keyword evidence="11" id="KW-0133">Cell shape</keyword>
<evidence type="ECO:0000256" key="1">
    <source>
        <dbReference type="ARBA" id="ARBA00004236"/>
    </source>
</evidence>
<dbReference type="InterPro" id="IPR001264">
    <property type="entry name" value="Glyco_trans_51"/>
</dbReference>
<comment type="subcellular location">
    <subcellularLocation>
        <location evidence="1">Cell membrane</location>
    </subcellularLocation>
</comment>
<dbReference type="InterPro" id="IPR050396">
    <property type="entry name" value="Glycosyltr_51/Transpeptidase"/>
</dbReference>
<keyword evidence="18" id="KW-0812">Transmembrane</keyword>
<keyword evidence="15" id="KW-0961">Cell wall biogenesis/degradation</keyword>
<evidence type="ECO:0000256" key="15">
    <source>
        <dbReference type="ARBA" id="ARBA00023316"/>
    </source>
</evidence>
<name>A0ABY5UWB3_9BACT</name>
<evidence type="ECO:0000256" key="11">
    <source>
        <dbReference type="ARBA" id="ARBA00022960"/>
    </source>
</evidence>
<accession>A0ABY5UWB3</accession>
<evidence type="ECO:0000313" key="22">
    <source>
        <dbReference type="Proteomes" id="UP001059295"/>
    </source>
</evidence>
<feature type="domain" description="Penicillin-binding protein transpeptidase" evidence="19">
    <location>
        <begin position="466"/>
        <end position="710"/>
    </location>
</feature>
<evidence type="ECO:0000256" key="6">
    <source>
        <dbReference type="ARBA" id="ARBA00022645"/>
    </source>
</evidence>
<dbReference type="Proteomes" id="UP001059295">
    <property type="component" value="Chromosome"/>
</dbReference>
<keyword evidence="13 18" id="KW-0472">Membrane</keyword>
<dbReference type="Gene3D" id="1.10.3810.10">
    <property type="entry name" value="Biosynthetic peptidoglycan transglycosylase-like"/>
    <property type="match status" value="1"/>
</dbReference>
<dbReference type="PANTHER" id="PTHR32282">
    <property type="entry name" value="BINDING PROTEIN TRANSPEPTIDASE, PUTATIVE-RELATED"/>
    <property type="match status" value="1"/>
</dbReference>
<evidence type="ECO:0000256" key="16">
    <source>
        <dbReference type="ARBA" id="ARBA00034000"/>
    </source>
</evidence>
<comment type="similarity">
    <text evidence="4">In the N-terminal section; belongs to the glycosyltransferase 51 family.</text>
</comment>
<comment type="catalytic activity">
    <reaction evidence="16">
        <text>Preferential cleavage: (Ac)2-L-Lys-D-Ala-|-D-Ala. Also transpeptidation of peptidyl-alanyl moieties that are N-acyl substituents of D-alanine.</text>
        <dbReference type="EC" id="3.4.16.4"/>
    </reaction>
</comment>
<dbReference type="InterPro" id="IPR036950">
    <property type="entry name" value="PBP_transglycosylase"/>
</dbReference>
<keyword evidence="12" id="KW-0573">Peptidoglycan synthesis</keyword>
<sequence>MDKKKILERLQTPKAVRWFWIILCAPVALILLLLLLTRLGVFGKLPTFEELENPKSNLATEIYSDDGEMIGSFFIQNRSYVDYNELSPALVAALISTEDMRFYSHSGIDFISLARVAVKTLALGNRRQGGGSTITQQLAKNLYPRDTAVYNNPISKGSKLVISKLKEWITAVMLEYNYTKEEIITMYLNTVPYGSNAYGIKSAARTFFNKLPSELNVQEAAMLVGVVNAPTRYSPRSNPDRALARRNTVISRMREKGYLTRAQRDSIQALPIELDFRPISHNAGTGTYFREMLRMVMTSGKPSRESFGPGAAGDWDYRQAVEQWESNPLYGWCDKNVKANGQPYDLYRDGLKIYTTVNATMQRYAEQAVWEQMGETVQPMMDRVTKARGSVFSDISKDEREAIMRRAKKNSDRYRQMKRAGATDAEIDKAFATPVPMRVFSYKGDRDTVMSPDDSLMYYKKFLRASFMAVDPSNGYVKAYVGGTSYRYFKYDMAKQGRRQVGSTIKPFVYTFAIEQLDLTPCTQVPNLPVTIETDNEPWSPREASKVVYDGEWKPLRWGLANSRNNYSAWIMKQARQPQAVADFIHKFGIRSYIDPVYALCLGTSDFSLFELVGAYGTFANRGVHVDPIFVTRIEDRHGNVLANFTSPSQDAISEQSAYTMLGMLKRVVNAGTAGRIRALGLKADMGGKTGTSQKNSDAWFVGVTPKLVAGAWVGGEDRSIHLSSGGEGSRIALPIFANFMKKVYGDSKLGITEKDQFPIPVNAVSYDCDESAEPAAALPSSGGGDEFFD</sequence>
<feature type="domain" description="Glycosyl transferase family 51" evidence="20">
    <location>
        <begin position="67"/>
        <end position="253"/>
    </location>
</feature>
<keyword evidence="5" id="KW-1003">Cell membrane</keyword>
<evidence type="ECO:0000256" key="9">
    <source>
        <dbReference type="ARBA" id="ARBA00022679"/>
    </source>
</evidence>
<dbReference type="PANTHER" id="PTHR32282:SF11">
    <property type="entry name" value="PENICILLIN-BINDING PROTEIN 1B"/>
    <property type="match status" value="1"/>
</dbReference>
<dbReference type="SUPFAM" id="SSF56601">
    <property type="entry name" value="beta-lactamase/transpeptidase-like"/>
    <property type="match status" value="1"/>
</dbReference>
<keyword evidence="14" id="KW-0511">Multifunctional enzyme</keyword>
<keyword evidence="18" id="KW-1133">Transmembrane helix</keyword>
<dbReference type="InterPro" id="IPR023346">
    <property type="entry name" value="Lysozyme-like_dom_sf"/>
</dbReference>
<evidence type="ECO:0000256" key="18">
    <source>
        <dbReference type="SAM" id="Phobius"/>
    </source>
</evidence>
<dbReference type="EMBL" id="CP102294">
    <property type="protein sequence ID" value="UWN56368.1"/>
    <property type="molecule type" value="Genomic_DNA"/>
</dbReference>
<dbReference type="GeneID" id="82891422"/>
<evidence type="ECO:0000256" key="8">
    <source>
        <dbReference type="ARBA" id="ARBA00022676"/>
    </source>
</evidence>
<dbReference type="RefSeq" id="WP_019246169.1">
    <property type="nucleotide sequence ID" value="NZ_CAPH01000013.1"/>
</dbReference>
<evidence type="ECO:0000256" key="14">
    <source>
        <dbReference type="ARBA" id="ARBA00023268"/>
    </source>
</evidence>
<keyword evidence="7" id="KW-0645">Protease</keyword>
<evidence type="ECO:0000256" key="10">
    <source>
        <dbReference type="ARBA" id="ARBA00022801"/>
    </source>
</evidence>
<evidence type="ECO:0000256" key="7">
    <source>
        <dbReference type="ARBA" id="ARBA00022670"/>
    </source>
</evidence>
<evidence type="ECO:0000259" key="20">
    <source>
        <dbReference type="Pfam" id="PF00912"/>
    </source>
</evidence>
<comment type="similarity">
    <text evidence="3">In the C-terminal section; belongs to the transpeptidase family.</text>
</comment>
<dbReference type="InterPro" id="IPR012338">
    <property type="entry name" value="Beta-lactam/transpept-like"/>
</dbReference>
<dbReference type="Gene3D" id="3.40.710.10">
    <property type="entry name" value="DD-peptidase/beta-lactamase superfamily"/>
    <property type="match status" value="1"/>
</dbReference>
<dbReference type="InterPro" id="IPR001460">
    <property type="entry name" value="PCN-bd_Tpept"/>
</dbReference>
<evidence type="ECO:0000256" key="5">
    <source>
        <dbReference type="ARBA" id="ARBA00022475"/>
    </source>
</evidence>
<keyword evidence="22" id="KW-1185">Reference proteome</keyword>
<comment type="pathway">
    <text evidence="2">Cell wall biogenesis; peptidoglycan biosynthesis.</text>
</comment>
<evidence type="ECO:0000256" key="12">
    <source>
        <dbReference type="ARBA" id="ARBA00022984"/>
    </source>
</evidence>
<evidence type="ECO:0000313" key="21">
    <source>
        <dbReference type="EMBL" id="UWN56368.1"/>
    </source>
</evidence>